<sequence length="638" mass="70098">MKFDRWYGLGGFALVWLLLSWQWASVNGLLLIFTLVFGLLGYGYTKRLLMNTTRRSRLVSGGLFILQALVLLIGFSLVTSRLVDPDFSGLYGSQVQPLLGLMWRLETGVAVWQNVFAALWPLGITILGWLLWELVAAGLDWQRRSLRRGLVGWSLLVIGLSLVLNLPWLLGAQQSVPTSLYLIPFALGSCLATRSERSVSRQLVNTPFDYLVALLLMSAGMIAMLSLRTLQSHWGTLAVLLLGSLITSWGLISAQTQPSTTHYWQGLRGSFVLYIIAGASLTLIAKRERLWTVGLALLVAAIVVIFDGWLYRKWRSGALGRQLGVQRRLPWIVGVAVMLVAILGSFSAYQAKRVAHPKPVTARNATGTAAKATKATKSANSAKQAKKTVAVDPVKQKAALMRSWRQIIDQQTVKVGVAVYDAQTKQSYSYTKDADGSGFYVASTIKAGILTELLHQRDQGNLTFTENEQTLAKSMIRYSDNAAATSLLGQGLGSYGALNNLYQQLGMTSTTANLTSWSMTKTTPADQVKLLRAIFYPSNYLSKQSKQTIQHLMGTVSDEQSWGVSRSAPDYQLKNGWMNLSDNGLGWQVNSIGHVYDEANDADGYVIAIYTNQDATMQDGVTLVEKLAAATRKVLLPN</sequence>
<dbReference type="InterPro" id="IPR000871">
    <property type="entry name" value="Beta-lactam_class-A"/>
</dbReference>
<dbReference type="InterPro" id="IPR045155">
    <property type="entry name" value="Beta-lactam_cat"/>
</dbReference>
<name>A0ABV5WW53_9LACO</name>
<protein>
    <submittedName>
        <fullName evidence="3">Serine hydrolase</fullName>
    </submittedName>
</protein>
<keyword evidence="1" id="KW-0812">Transmembrane</keyword>
<feature type="transmembrane region" description="Helical" evidence="1">
    <location>
        <begin position="29"/>
        <end position="45"/>
    </location>
</feature>
<dbReference type="RefSeq" id="WP_137641603.1">
    <property type="nucleotide sequence ID" value="NZ_BJEA01000001.1"/>
</dbReference>
<accession>A0ABV5WW53</accession>
<reference evidence="3 4" key="1">
    <citation type="submission" date="2024-09" db="EMBL/GenBank/DDBJ databases">
        <authorList>
            <person name="Sun Q."/>
            <person name="Mori K."/>
        </authorList>
    </citation>
    <scope>NUCLEOTIDE SEQUENCE [LARGE SCALE GENOMIC DNA]</scope>
    <source>
        <strain evidence="3 4">TBRC 4576</strain>
    </source>
</reference>
<dbReference type="SUPFAM" id="SSF56601">
    <property type="entry name" value="beta-lactamase/transpeptidase-like"/>
    <property type="match status" value="1"/>
</dbReference>
<comment type="caution">
    <text evidence="3">The sequence shown here is derived from an EMBL/GenBank/DDBJ whole genome shotgun (WGS) entry which is preliminary data.</text>
</comment>
<keyword evidence="3" id="KW-0378">Hydrolase</keyword>
<feature type="transmembrane region" description="Helical" evidence="1">
    <location>
        <begin position="150"/>
        <end position="170"/>
    </location>
</feature>
<evidence type="ECO:0000259" key="2">
    <source>
        <dbReference type="Pfam" id="PF13354"/>
    </source>
</evidence>
<feature type="transmembrane region" description="Helical" evidence="1">
    <location>
        <begin position="115"/>
        <end position="138"/>
    </location>
</feature>
<keyword evidence="4" id="KW-1185">Reference proteome</keyword>
<feature type="transmembrane region" description="Helical" evidence="1">
    <location>
        <begin position="266"/>
        <end position="284"/>
    </location>
</feature>
<evidence type="ECO:0000256" key="1">
    <source>
        <dbReference type="SAM" id="Phobius"/>
    </source>
</evidence>
<keyword evidence="1" id="KW-0472">Membrane</keyword>
<keyword evidence="1" id="KW-1133">Transmembrane helix</keyword>
<dbReference type="GO" id="GO:0016787">
    <property type="term" value="F:hydrolase activity"/>
    <property type="evidence" value="ECO:0007669"/>
    <property type="project" value="UniProtKB-KW"/>
</dbReference>
<dbReference type="Pfam" id="PF13354">
    <property type="entry name" value="Beta-lactamase2"/>
    <property type="match status" value="1"/>
</dbReference>
<evidence type="ECO:0000313" key="3">
    <source>
        <dbReference type="EMBL" id="MFB9769891.1"/>
    </source>
</evidence>
<feature type="transmembrane region" description="Helical" evidence="1">
    <location>
        <begin position="233"/>
        <end position="254"/>
    </location>
</feature>
<evidence type="ECO:0000313" key="4">
    <source>
        <dbReference type="Proteomes" id="UP001589691"/>
    </source>
</evidence>
<gene>
    <name evidence="3" type="ORF">ACFFLI_08440</name>
</gene>
<organism evidence="3 4">
    <name type="scientific">Lactiplantibacillus modestisalitolerans</name>
    <dbReference type="NCBI Taxonomy" id="1457219"/>
    <lineage>
        <taxon>Bacteria</taxon>
        <taxon>Bacillati</taxon>
        <taxon>Bacillota</taxon>
        <taxon>Bacilli</taxon>
        <taxon>Lactobacillales</taxon>
        <taxon>Lactobacillaceae</taxon>
        <taxon>Lactiplantibacillus</taxon>
    </lineage>
</organism>
<dbReference type="PANTHER" id="PTHR35333:SF3">
    <property type="entry name" value="BETA-LACTAMASE-TYPE TRANSPEPTIDASE FOLD CONTAINING PROTEIN"/>
    <property type="match status" value="1"/>
</dbReference>
<feature type="transmembrane region" description="Helical" evidence="1">
    <location>
        <begin position="331"/>
        <end position="349"/>
    </location>
</feature>
<proteinExistence type="predicted"/>
<dbReference type="EMBL" id="JBHLZY010000020">
    <property type="protein sequence ID" value="MFB9769891.1"/>
    <property type="molecule type" value="Genomic_DNA"/>
</dbReference>
<feature type="transmembrane region" description="Helical" evidence="1">
    <location>
        <begin position="57"/>
        <end position="78"/>
    </location>
</feature>
<dbReference type="InterPro" id="IPR012338">
    <property type="entry name" value="Beta-lactam/transpept-like"/>
</dbReference>
<dbReference type="Proteomes" id="UP001589691">
    <property type="component" value="Unassembled WGS sequence"/>
</dbReference>
<dbReference type="Gene3D" id="3.40.710.10">
    <property type="entry name" value="DD-peptidase/beta-lactamase superfamily"/>
    <property type="match status" value="1"/>
</dbReference>
<dbReference type="PANTHER" id="PTHR35333">
    <property type="entry name" value="BETA-LACTAMASE"/>
    <property type="match status" value="1"/>
</dbReference>
<feature type="transmembrane region" description="Helical" evidence="1">
    <location>
        <begin position="7"/>
        <end position="23"/>
    </location>
</feature>
<feature type="transmembrane region" description="Helical" evidence="1">
    <location>
        <begin position="290"/>
        <end position="310"/>
    </location>
</feature>
<feature type="domain" description="Beta-lactamase class A catalytic" evidence="2">
    <location>
        <begin position="469"/>
        <end position="560"/>
    </location>
</feature>
<feature type="transmembrane region" description="Helical" evidence="1">
    <location>
        <begin position="207"/>
        <end position="227"/>
    </location>
</feature>